<organism evidence="2 3">
    <name type="scientific">Leishmania martiniquensis</name>
    <dbReference type="NCBI Taxonomy" id="1580590"/>
    <lineage>
        <taxon>Eukaryota</taxon>
        <taxon>Discoba</taxon>
        <taxon>Euglenozoa</taxon>
        <taxon>Kinetoplastea</taxon>
        <taxon>Metakinetoplastina</taxon>
        <taxon>Trypanosomatida</taxon>
        <taxon>Trypanosomatidae</taxon>
        <taxon>Leishmaniinae</taxon>
        <taxon>Leishmania</taxon>
    </lineage>
</organism>
<protein>
    <submittedName>
        <fullName evidence="2">Uncharacterized protein</fullName>
    </submittedName>
</protein>
<evidence type="ECO:0000256" key="1">
    <source>
        <dbReference type="SAM" id="SignalP"/>
    </source>
</evidence>
<dbReference type="Proteomes" id="UP000673552">
    <property type="component" value="Unassembled WGS sequence"/>
</dbReference>
<dbReference type="EMBL" id="JAFEUZ010000031">
    <property type="protein sequence ID" value="KAG5471257.1"/>
    <property type="molecule type" value="Genomic_DNA"/>
</dbReference>
<dbReference type="AlphaFoldDB" id="A0A836GNZ7"/>
<reference evidence="3" key="1">
    <citation type="journal article" date="2021" name="Microbiol. Resour. Announc.">
        <title>LGAAP: Leishmaniinae Genome Assembly and Annotation Pipeline.</title>
        <authorList>
            <person name="Almutairi H."/>
            <person name="Urbaniak M.D."/>
            <person name="Bates M.D."/>
            <person name="Jariyapan N."/>
            <person name="Kwakye-Nuako G."/>
            <person name="Thomaz-Soccol V."/>
            <person name="Al-Salem W.S."/>
            <person name="Dillon R.J."/>
            <person name="Bates P.A."/>
            <person name="Gatherer D."/>
        </authorList>
    </citation>
    <scope>NUCLEOTIDE SEQUENCE [LARGE SCALE GENOMIC DNA]</scope>
</reference>
<dbReference type="GeneID" id="92511464"/>
<reference evidence="3" key="2">
    <citation type="journal article" date="2021" name="Sci. Data">
        <title>Chromosome-scale genome sequencing, assembly and annotation of six genomes from subfamily Leishmaniinae.</title>
        <authorList>
            <person name="Almutairi H."/>
            <person name="Urbaniak M.D."/>
            <person name="Bates M.D."/>
            <person name="Jariyapan N."/>
            <person name="Kwakye-Nuako G."/>
            <person name="Thomaz Soccol V."/>
            <person name="Al-Salem W.S."/>
            <person name="Dillon R.J."/>
            <person name="Bates P.A."/>
            <person name="Gatherer D."/>
        </authorList>
    </citation>
    <scope>NUCLEOTIDE SEQUENCE [LARGE SCALE GENOMIC DNA]</scope>
</reference>
<name>A0A836GNZ7_9TRYP</name>
<gene>
    <name evidence="2" type="ORF">LSCM1_01330</name>
</gene>
<proteinExistence type="predicted"/>
<feature type="chain" id="PRO_5032569575" evidence="1">
    <location>
        <begin position="20"/>
        <end position="224"/>
    </location>
</feature>
<dbReference type="OrthoDB" id="264058at2759"/>
<accession>A0A836GNZ7</accession>
<comment type="caution">
    <text evidence="2">The sequence shown here is derived from an EMBL/GenBank/DDBJ whole genome shotgun (WGS) entry which is preliminary data.</text>
</comment>
<dbReference type="KEGG" id="lmat:92511464"/>
<keyword evidence="3" id="KW-1185">Reference proteome</keyword>
<dbReference type="RefSeq" id="XP_067176231.1">
    <property type="nucleotide sequence ID" value="XM_067318952.1"/>
</dbReference>
<feature type="signal peptide" evidence="1">
    <location>
        <begin position="1"/>
        <end position="19"/>
    </location>
</feature>
<sequence length="224" mass="23860">MHFCILLLWASLRFPVVFRGHTFSAAIEAAHLETVSRCLSGAGGGAATFRQLKDVCDDLCSGFRKLATNADLNETYSDACAAASSLGVSGGKHAQIYEERFNIGDRRGGAHAEAWYYSSGKHYANESTRNFNRSYSANYCDPCSTGFTREELAGRSGPCGCICSRGSCGIALCTGVPSICCSSTGAAGAQRTCTAAVSRPPGTWRGRVHRIVPVRCTRSSCETL</sequence>
<evidence type="ECO:0000313" key="3">
    <source>
        <dbReference type="Proteomes" id="UP000673552"/>
    </source>
</evidence>
<evidence type="ECO:0000313" key="2">
    <source>
        <dbReference type="EMBL" id="KAG5471257.1"/>
    </source>
</evidence>
<keyword evidence="1" id="KW-0732">Signal</keyword>